<keyword evidence="3" id="KW-1185">Reference proteome</keyword>
<dbReference type="Proteomes" id="UP001301152">
    <property type="component" value="Unassembled WGS sequence"/>
</dbReference>
<organism evidence="2 3">
    <name type="scientific">Acetobacter thailandicus</name>
    <dbReference type="NCBI Taxonomy" id="1502842"/>
    <lineage>
        <taxon>Bacteria</taxon>
        <taxon>Pseudomonadati</taxon>
        <taxon>Pseudomonadota</taxon>
        <taxon>Alphaproteobacteria</taxon>
        <taxon>Acetobacterales</taxon>
        <taxon>Acetobacteraceae</taxon>
        <taxon>Acetobacter</taxon>
    </lineage>
</organism>
<comment type="caution">
    <text evidence="2">The sequence shown here is derived from an EMBL/GenBank/DDBJ whole genome shotgun (WGS) entry which is preliminary data.</text>
</comment>
<feature type="signal peptide" evidence="1">
    <location>
        <begin position="1"/>
        <end position="15"/>
    </location>
</feature>
<evidence type="ECO:0000256" key="1">
    <source>
        <dbReference type="SAM" id="SignalP"/>
    </source>
</evidence>
<dbReference type="EMBL" id="JAPIUZ010000001">
    <property type="protein sequence ID" value="MCX2562886.1"/>
    <property type="molecule type" value="Genomic_DNA"/>
</dbReference>
<feature type="chain" id="PRO_5045721430" description="Burkholderia phage Bcep781 gp06" evidence="1">
    <location>
        <begin position="16"/>
        <end position="134"/>
    </location>
</feature>
<evidence type="ECO:0000313" key="2">
    <source>
        <dbReference type="EMBL" id="MCX2562886.1"/>
    </source>
</evidence>
<reference evidence="2 3" key="1">
    <citation type="submission" date="2022-11" db="EMBL/GenBank/DDBJ databases">
        <title>Genome sequencing of Acetobacter type strain.</title>
        <authorList>
            <person name="Heo J."/>
            <person name="Lee D."/>
            <person name="Han B.-H."/>
            <person name="Hong S.-B."/>
            <person name="Kwon S.-W."/>
        </authorList>
    </citation>
    <scope>NUCLEOTIDE SEQUENCE [LARGE SCALE GENOMIC DNA]</scope>
    <source>
        <strain evidence="2 3">KACC 21253</strain>
    </source>
</reference>
<evidence type="ECO:0008006" key="4">
    <source>
        <dbReference type="Google" id="ProtNLM"/>
    </source>
</evidence>
<sequence length="134" mass="14654">MMPSLFAMAAAATHAVLPCIVATLRMSDGYDTQPDGTTRPRYNDVLVSVRIQPASAADLALREGLGQNTLTRTVYMPGEIKGVDRAHQFGGDLLLFEGATWLVTGQPELWSETQGEVKWSRLLVTRQEPPSQNP</sequence>
<accession>A0ABT3QC85</accession>
<dbReference type="RefSeq" id="WP_242005290.1">
    <property type="nucleotide sequence ID" value="NZ_JAPIUZ010000001.1"/>
</dbReference>
<name>A0ABT3QC85_9PROT</name>
<gene>
    <name evidence="2" type="ORF">OQ497_02720</name>
</gene>
<evidence type="ECO:0000313" key="3">
    <source>
        <dbReference type="Proteomes" id="UP001301152"/>
    </source>
</evidence>
<protein>
    <recommendedName>
        <fullName evidence="4">Burkholderia phage Bcep781 gp06</fullName>
    </recommendedName>
</protein>
<proteinExistence type="predicted"/>
<keyword evidence="1" id="KW-0732">Signal</keyword>